<dbReference type="OrthoDB" id="10603698at2759"/>
<reference evidence="1" key="1">
    <citation type="submission" date="2021-05" db="UniProtKB">
        <authorList>
            <consortium name="EnsemblPlants"/>
        </authorList>
    </citation>
    <scope>IDENTIFICATION</scope>
    <source>
        <strain evidence="1">subsp. malaccensis</strain>
    </source>
</reference>
<dbReference type="EnsemblPlants" id="Ma11_t09220.1">
    <property type="protein sequence ID" value="Ma11_p09220.1"/>
    <property type="gene ID" value="Ma11_g09220"/>
</dbReference>
<dbReference type="Proteomes" id="UP000012960">
    <property type="component" value="Unplaced"/>
</dbReference>
<protein>
    <submittedName>
        <fullName evidence="1">Uncharacterized protein</fullName>
    </submittedName>
</protein>
<name>A0A804L5X9_MUSAM</name>
<dbReference type="Gramene" id="Ma11_t09220.1">
    <property type="protein sequence ID" value="Ma11_p09220.1"/>
    <property type="gene ID" value="Ma11_g09220"/>
</dbReference>
<evidence type="ECO:0000313" key="1">
    <source>
        <dbReference type="EnsemblPlants" id="Ma11_p09220.1"/>
    </source>
</evidence>
<evidence type="ECO:0000313" key="2">
    <source>
        <dbReference type="Proteomes" id="UP000012960"/>
    </source>
</evidence>
<sequence length="156" mass="17357">MTRDNSSFVRPTRTPQFDRVGFGSPLSLSRSLGTHTFWSYGCLSLPTLGSDRFCCRSEVADHEKGLNSNRSEDWGVLSPLSSLEHFVLHCVIPSSCIRTSQSRSPTFYCDDLFMSHPDSSEKVRGRGRVSCADCVIPSSPAPQSVDKRRYEGLVSF</sequence>
<keyword evidence="2" id="KW-1185">Reference proteome</keyword>
<organism evidence="1 2">
    <name type="scientific">Musa acuminata subsp. malaccensis</name>
    <name type="common">Wild banana</name>
    <name type="synonym">Musa malaccensis</name>
    <dbReference type="NCBI Taxonomy" id="214687"/>
    <lineage>
        <taxon>Eukaryota</taxon>
        <taxon>Viridiplantae</taxon>
        <taxon>Streptophyta</taxon>
        <taxon>Embryophyta</taxon>
        <taxon>Tracheophyta</taxon>
        <taxon>Spermatophyta</taxon>
        <taxon>Magnoliopsida</taxon>
        <taxon>Liliopsida</taxon>
        <taxon>Zingiberales</taxon>
        <taxon>Musaceae</taxon>
        <taxon>Musa</taxon>
    </lineage>
</organism>
<proteinExistence type="predicted"/>
<dbReference type="AlphaFoldDB" id="A0A804L5X9"/>
<dbReference type="InParanoid" id="A0A804L5X9"/>
<accession>A0A804L5X9</accession>